<dbReference type="EMBL" id="JAJSOF020000027">
    <property type="protein sequence ID" value="KAJ4433076.1"/>
    <property type="molecule type" value="Genomic_DNA"/>
</dbReference>
<reference evidence="1 2" key="1">
    <citation type="journal article" date="2022" name="Allergy">
        <title>Genome assembly and annotation of Periplaneta americana reveal a comprehensive cockroach allergen profile.</title>
        <authorList>
            <person name="Wang L."/>
            <person name="Xiong Q."/>
            <person name="Saelim N."/>
            <person name="Wang L."/>
            <person name="Nong W."/>
            <person name="Wan A.T."/>
            <person name="Shi M."/>
            <person name="Liu X."/>
            <person name="Cao Q."/>
            <person name="Hui J.H.L."/>
            <person name="Sookrung N."/>
            <person name="Leung T.F."/>
            <person name="Tungtrongchitr A."/>
            <person name="Tsui S.K.W."/>
        </authorList>
    </citation>
    <scope>NUCLEOTIDE SEQUENCE [LARGE SCALE GENOMIC DNA]</scope>
    <source>
        <strain evidence="1">PWHHKU_190912</strain>
    </source>
</reference>
<evidence type="ECO:0000313" key="2">
    <source>
        <dbReference type="Proteomes" id="UP001148838"/>
    </source>
</evidence>
<evidence type="ECO:0000313" key="1">
    <source>
        <dbReference type="EMBL" id="KAJ4433076.1"/>
    </source>
</evidence>
<proteinExistence type="predicted"/>
<protein>
    <recommendedName>
        <fullName evidence="3">Reverse transcriptase</fullName>
    </recommendedName>
</protein>
<dbReference type="Proteomes" id="UP001148838">
    <property type="component" value="Unassembled WGS sequence"/>
</dbReference>
<keyword evidence="2" id="KW-1185">Reference proteome</keyword>
<gene>
    <name evidence="1" type="ORF">ANN_15333</name>
</gene>
<comment type="caution">
    <text evidence="1">The sequence shown here is derived from an EMBL/GenBank/DDBJ whole genome shotgun (WGS) entry which is preliminary data.</text>
</comment>
<name>A0ABQ8SG31_PERAM</name>
<evidence type="ECO:0008006" key="3">
    <source>
        <dbReference type="Google" id="ProtNLM"/>
    </source>
</evidence>
<organism evidence="1 2">
    <name type="scientific">Periplaneta americana</name>
    <name type="common">American cockroach</name>
    <name type="synonym">Blatta americana</name>
    <dbReference type="NCBI Taxonomy" id="6978"/>
    <lineage>
        <taxon>Eukaryota</taxon>
        <taxon>Metazoa</taxon>
        <taxon>Ecdysozoa</taxon>
        <taxon>Arthropoda</taxon>
        <taxon>Hexapoda</taxon>
        <taxon>Insecta</taxon>
        <taxon>Pterygota</taxon>
        <taxon>Neoptera</taxon>
        <taxon>Polyneoptera</taxon>
        <taxon>Dictyoptera</taxon>
        <taxon>Blattodea</taxon>
        <taxon>Blattoidea</taxon>
        <taxon>Blattidae</taxon>
        <taxon>Blattinae</taxon>
        <taxon>Periplaneta</taxon>
    </lineage>
</organism>
<feature type="non-terminal residue" evidence="1">
    <location>
        <position position="1"/>
    </location>
</feature>
<accession>A0ABQ8SG31</accession>
<sequence length="221" mass="25655">TKERHTITVDIRFFRGADYDSDHYLIIGELRGRLSATRRVEQQVNIKKFNIPKLKNEETKQHLLLLLFSQLSADKSEPHKIWCVLEDIPSETTCGYDLWKYVLESGTILSSKSNSSLQKPANVRFHRYRNLKLIRLVDISMKETVSCIQIQGELGHFFNVNQGLKTRRRLAPLLFNLVLEHAIRKAQIDTHNTLEYKSTQAVGYSDDINIMGRAQRPVIKY</sequence>